<dbReference type="KEGG" id="shv:AAT16_05760"/>
<feature type="domain" description="GtrA/DPMS transmembrane" evidence="7">
    <location>
        <begin position="12"/>
        <end position="122"/>
    </location>
</feature>
<feature type="transmembrane region" description="Helical" evidence="6">
    <location>
        <begin position="12"/>
        <end position="33"/>
    </location>
</feature>
<keyword evidence="10" id="KW-1185">Reference proteome</keyword>
<dbReference type="RefSeq" id="WP_046789956.1">
    <property type="nucleotide sequence ID" value="NZ_CP011366.1"/>
</dbReference>
<comment type="subcellular location">
    <subcellularLocation>
        <location evidence="1">Membrane</location>
        <topology evidence="1">Multi-pass membrane protein</topology>
    </subcellularLocation>
</comment>
<evidence type="ECO:0000256" key="4">
    <source>
        <dbReference type="ARBA" id="ARBA00022989"/>
    </source>
</evidence>
<proteinExistence type="inferred from homology"/>
<reference evidence="10" key="2">
    <citation type="submission" date="2015-04" db="EMBL/GenBank/DDBJ databases">
        <title>Complete genome sequence of Salinicoccus halodurans strain H3B36, isolated from the Qaidam basin of China.</title>
        <authorList>
            <person name="Ma Y."/>
            <person name="Jiang K."/>
            <person name="Xue Y."/>
        </authorList>
    </citation>
    <scope>NUCLEOTIDE SEQUENCE [LARGE SCALE GENOMIC DNA]</scope>
    <source>
        <strain evidence="10">H3B36</strain>
    </source>
</reference>
<dbReference type="GO" id="GO:0005886">
    <property type="term" value="C:plasma membrane"/>
    <property type="evidence" value="ECO:0007669"/>
    <property type="project" value="TreeGrafter"/>
</dbReference>
<dbReference type="Proteomes" id="UP000034029">
    <property type="component" value="Chromosome"/>
</dbReference>
<dbReference type="EMBL" id="FOTB01000001">
    <property type="protein sequence ID" value="SFK55549.1"/>
    <property type="molecule type" value="Genomic_DNA"/>
</dbReference>
<evidence type="ECO:0000256" key="1">
    <source>
        <dbReference type="ARBA" id="ARBA00004141"/>
    </source>
</evidence>
<accession>A0A0F7HKR9</accession>
<dbReference type="GO" id="GO:0000271">
    <property type="term" value="P:polysaccharide biosynthetic process"/>
    <property type="evidence" value="ECO:0007669"/>
    <property type="project" value="InterPro"/>
</dbReference>
<dbReference type="AlphaFoldDB" id="A0A0F7HKR9"/>
<name>A0A0F7HKR9_9STAP</name>
<feature type="transmembrane region" description="Helical" evidence="6">
    <location>
        <begin position="39"/>
        <end position="62"/>
    </location>
</feature>
<dbReference type="EMBL" id="CP011366">
    <property type="protein sequence ID" value="AKG73768.1"/>
    <property type="molecule type" value="Genomic_DNA"/>
</dbReference>
<feature type="transmembrane region" description="Helical" evidence="6">
    <location>
        <begin position="74"/>
        <end position="95"/>
    </location>
</feature>
<dbReference type="Pfam" id="PF04138">
    <property type="entry name" value="GtrA_DPMS_TM"/>
    <property type="match status" value="1"/>
</dbReference>
<reference evidence="8 10" key="1">
    <citation type="journal article" date="2015" name="Int. J. Syst. Evol. Microbiol.">
        <title>Complete genome sequence of Salinicoccus halodurans H3B36, isolated from the Qaidam Basin in China.</title>
        <authorList>
            <person name="Jiang K."/>
            <person name="Xue Y."/>
            <person name="Ma Y."/>
        </authorList>
    </citation>
    <scope>NUCLEOTIDE SEQUENCE [LARGE SCALE GENOMIC DNA]</scope>
    <source>
        <strain evidence="8 10">H3B36</strain>
    </source>
</reference>
<gene>
    <name evidence="8" type="ORF">AAT16_05760</name>
    <name evidence="9" type="ORF">SAMN05216235_0391</name>
</gene>
<organism evidence="9 11">
    <name type="scientific">Salinicoccus halodurans</name>
    <dbReference type="NCBI Taxonomy" id="407035"/>
    <lineage>
        <taxon>Bacteria</taxon>
        <taxon>Bacillati</taxon>
        <taxon>Bacillota</taxon>
        <taxon>Bacilli</taxon>
        <taxon>Bacillales</taxon>
        <taxon>Staphylococcaceae</taxon>
        <taxon>Salinicoccus</taxon>
    </lineage>
</organism>
<evidence type="ECO:0000313" key="10">
    <source>
        <dbReference type="Proteomes" id="UP000034029"/>
    </source>
</evidence>
<evidence type="ECO:0000256" key="6">
    <source>
        <dbReference type="SAM" id="Phobius"/>
    </source>
</evidence>
<dbReference type="PANTHER" id="PTHR38459:SF1">
    <property type="entry name" value="PROPHAGE BACTOPRENOL-LINKED GLUCOSE TRANSLOCASE HOMOLOG"/>
    <property type="match status" value="1"/>
</dbReference>
<dbReference type="InterPro" id="IPR051401">
    <property type="entry name" value="GtrA_CellWall_Glycosyl"/>
</dbReference>
<evidence type="ECO:0000256" key="5">
    <source>
        <dbReference type="ARBA" id="ARBA00023136"/>
    </source>
</evidence>
<evidence type="ECO:0000313" key="11">
    <source>
        <dbReference type="Proteomes" id="UP000183090"/>
    </source>
</evidence>
<comment type="similarity">
    <text evidence="2">Belongs to the GtrA family.</text>
</comment>
<keyword evidence="4 6" id="KW-1133">Transmembrane helix</keyword>
<keyword evidence="5 6" id="KW-0472">Membrane</keyword>
<feature type="transmembrane region" description="Helical" evidence="6">
    <location>
        <begin position="101"/>
        <end position="123"/>
    </location>
</feature>
<evidence type="ECO:0000313" key="9">
    <source>
        <dbReference type="EMBL" id="SFK55549.1"/>
    </source>
</evidence>
<dbReference type="PANTHER" id="PTHR38459">
    <property type="entry name" value="PROPHAGE BACTOPRENOL-LINKED GLUCOSE TRANSLOCASE HOMOLOG"/>
    <property type="match status" value="1"/>
</dbReference>
<evidence type="ECO:0000256" key="2">
    <source>
        <dbReference type="ARBA" id="ARBA00009399"/>
    </source>
</evidence>
<protein>
    <submittedName>
        <fullName evidence="9">Flippase GtrA (Transmembrane translocase of bactoprenol-linked glucose)</fullName>
    </submittedName>
    <submittedName>
        <fullName evidence="8">Polysaccharide biosynthesis protein</fullName>
    </submittedName>
</protein>
<dbReference type="InterPro" id="IPR007267">
    <property type="entry name" value="GtrA_DPMS_TM"/>
</dbReference>
<sequence length="128" mass="14900">MRPSSFNNEFSRFIIIGLLNTLNYYVIYTAFLWSGLPYMLSHLGGFVLAFIISYFLNCHFVYRVRPAWSSFLKFPLTQVVNMGMQTLLLFVFVGIFSWNEIIAPLPVLIVTVPVTYTITRWVLKDEEV</sequence>
<reference evidence="9 11" key="3">
    <citation type="submission" date="2016-10" db="EMBL/GenBank/DDBJ databases">
        <authorList>
            <person name="Varghese N."/>
            <person name="Submissions S."/>
        </authorList>
    </citation>
    <scope>NUCLEOTIDE SEQUENCE [LARGE SCALE GENOMIC DNA]</scope>
    <source>
        <strain evidence="9 11">CGMCC 1.6501</strain>
    </source>
</reference>
<dbReference type="OrthoDB" id="2666802at2"/>
<evidence type="ECO:0000256" key="3">
    <source>
        <dbReference type="ARBA" id="ARBA00022692"/>
    </source>
</evidence>
<keyword evidence="3 6" id="KW-0812">Transmembrane</keyword>
<evidence type="ECO:0000313" key="8">
    <source>
        <dbReference type="EMBL" id="AKG73768.1"/>
    </source>
</evidence>
<evidence type="ECO:0000259" key="7">
    <source>
        <dbReference type="Pfam" id="PF04138"/>
    </source>
</evidence>
<dbReference type="Proteomes" id="UP000183090">
    <property type="component" value="Unassembled WGS sequence"/>
</dbReference>